<dbReference type="OMA" id="HQQNCIL"/>
<feature type="coiled-coil region" evidence="2">
    <location>
        <begin position="98"/>
        <end position="128"/>
    </location>
</feature>
<proteinExistence type="predicted"/>
<dbReference type="GO" id="GO:0016567">
    <property type="term" value="P:protein ubiquitination"/>
    <property type="evidence" value="ECO:0007669"/>
    <property type="project" value="TreeGrafter"/>
</dbReference>
<dbReference type="GO" id="GO:0006511">
    <property type="term" value="P:ubiquitin-dependent protein catabolic process"/>
    <property type="evidence" value="ECO:0007669"/>
    <property type="project" value="TreeGrafter"/>
</dbReference>
<keyword evidence="1" id="KW-0479">Metal-binding</keyword>
<dbReference type="InterPro" id="IPR001841">
    <property type="entry name" value="Znf_RING"/>
</dbReference>
<dbReference type="Proteomes" id="UP000001396">
    <property type="component" value="Unassembled WGS sequence"/>
</dbReference>
<dbReference type="AlphaFoldDB" id="D3BT72"/>
<feature type="region of interest" description="Disordered" evidence="3">
    <location>
        <begin position="50"/>
        <end position="70"/>
    </location>
</feature>
<dbReference type="SUPFAM" id="SSF57850">
    <property type="entry name" value="RING/U-box"/>
    <property type="match status" value="1"/>
</dbReference>
<reference evidence="5 6" key="1">
    <citation type="journal article" date="2011" name="Genome Res.">
        <title>Phylogeny-wide analysis of social amoeba genomes highlights ancient origins for complex intercellular communication.</title>
        <authorList>
            <person name="Heidel A.J."/>
            <person name="Lawal H.M."/>
            <person name="Felder M."/>
            <person name="Schilde C."/>
            <person name="Helps N.R."/>
            <person name="Tunggal B."/>
            <person name="Rivero F."/>
            <person name="John U."/>
            <person name="Schleicher M."/>
            <person name="Eichinger L."/>
            <person name="Platzer M."/>
            <person name="Noegel A.A."/>
            <person name="Schaap P."/>
            <person name="Gloeckner G."/>
        </authorList>
    </citation>
    <scope>NUCLEOTIDE SEQUENCE [LARGE SCALE GENOMIC DNA]</scope>
    <source>
        <strain evidence="6">ATCC 26659 / Pp 5 / PN500</strain>
    </source>
</reference>
<evidence type="ECO:0000256" key="3">
    <source>
        <dbReference type="SAM" id="MobiDB-lite"/>
    </source>
</evidence>
<sequence>MSKLEQTLKKEQSQKIKAQDTVTKLNVSIKEKDNIIASLSQALKISLKENPTSTSTKVSSPGKQQSPTSSIKDLTEMLSQAELVDSQRLKNAADGFVYKAMEIQIQELNREKEKLMETVEQLQSKTTEFHNVQSLIEKRFAVDSLKVEHLVGDKLEELNMKDLDRLEEIHHKGLKAVGMAKQNLLTQQLLKLQKEKEESQICLVCADRSINTILLPCKHRCLCDQCSNNLSSCPLCRSVISDKIKYY</sequence>
<protein>
    <submittedName>
        <fullName evidence="5">RING Zn finger-containing protein</fullName>
    </submittedName>
</protein>
<keyword evidence="2" id="KW-0175">Coiled coil</keyword>
<dbReference type="PROSITE" id="PS50089">
    <property type="entry name" value="ZF_RING_2"/>
    <property type="match status" value="1"/>
</dbReference>
<organism evidence="5 6">
    <name type="scientific">Heterostelium pallidum (strain ATCC 26659 / Pp 5 / PN500)</name>
    <name type="common">Cellular slime mold</name>
    <name type="synonym">Polysphondylium pallidum</name>
    <dbReference type="NCBI Taxonomy" id="670386"/>
    <lineage>
        <taxon>Eukaryota</taxon>
        <taxon>Amoebozoa</taxon>
        <taxon>Evosea</taxon>
        <taxon>Eumycetozoa</taxon>
        <taxon>Dictyostelia</taxon>
        <taxon>Acytosteliales</taxon>
        <taxon>Acytosteliaceae</taxon>
        <taxon>Heterostelium</taxon>
    </lineage>
</organism>
<evidence type="ECO:0000256" key="2">
    <source>
        <dbReference type="SAM" id="Coils"/>
    </source>
</evidence>
<evidence type="ECO:0000313" key="5">
    <source>
        <dbReference type="EMBL" id="EFA75289.1"/>
    </source>
</evidence>
<dbReference type="EMBL" id="ADBJ01000056">
    <property type="protein sequence ID" value="EFA75289.1"/>
    <property type="molecule type" value="Genomic_DNA"/>
</dbReference>
<evidence type="ECO:0000256" key="1">
    <source>
        <dbReference type="PROSITE-ProRule" id="PRU00175"/>
    </source>
</evidence>
<dbReference type="STRING" id="670386.D3BT72"/>
<feature type="domain" description="RING-type" evidence="4">
    <location>
        <begin position="202"/>
        <end position="237"/>
    </location>
</feature>
<name>D3BT72_HETP5</name>
<gene>
    <name evidence="5" type="ORF">PPL_11365</name>
</gene>
<dbReference type="Gene3D" id="3.30.40.10">
    <property type="entry name" value="Zinc/RING finger domain, C3HC4 (zinc finger)"/>
    <property type="match status" value="1"/>
</dbReference>
<evidence type="ECO:0000259" key="4">
    <source>
        <dbReference type="PROSITE" id="PS50089"/>
    </source>
</evidence>
<evidence type="ECO:0000313" key="6">
    <source>
        <dbReference type="Proteomes" id="UP000001396"/>
    </source>
</evidence>
<dbReference type="GO" id="GO:0008270">
    <property type="term" value="F:zinc ion binding"/>
    <property type="evidence" value="ECO:0007669"/>
    <property type="project" value="UniProtKB-KW"/>
</dbReference>
<dbReference type="InterPro" id="IPR013083">
    <property type="entry name" value="Znf_RING/FYVE/PHD"/>
</dbReference>
<dbReference type="Pfam" id="PF13920">
    <property type="entry name" value="zf-C3HC4_3"/>
    <property type="match status" value="1"/>
</dbReference>
<dbReference type="PANTHER" id="PTHR22696">
    <property type="entry name" value="E3 UBIQUITIN-PROTEIN LIGASE RNF26"/>
    <property type="match status" value="1"/>
</dbReference>
<keyword evidence="1" id="KW-0863">Zinc-finger</keyword>
<dbReference type="GO" id="GO:0061630">
    <property type="term" value="F:ubiquitin protein ligase activity"/>
    <property type="evidence" value="ECO:0007669"/>
    <property type="project" value="TreeGrafter"/>
</dbReference>
<dbReference type="GeneID" id="31366833"/>
<keyword evidence="1" id="KW-0862">Zinc</keyword>
<comment type="caution">
    <text evidence="5">The sequence shown here is derived from an EMBL/GenBank/DDBJ whole genome shotgun (WGS) entry which is preliminary data.</text>
</comment>
<accession>D3BT72</accession>
<dbReference type="InParanoid" id="D3BT72"/>
<dbReference type="RefSeq" id="XP_020427423.1">
    <property type="nucleotide sequence ID" value="XM_020582120.1"/>
</dbReference>
<dbReference type="PANTHER" id="PTHR22696:SF1">
    <property type="entry name" value="E3 UBIQUITIN-PROTEIN LIGASE RNF26"/>
    <property type="match status" value="1"/>
</dbReference>
<keyword evidence="6" id="KW-1185">Reference proteome</keyword>